<dbReference type="Proteomes" id="UP000190744">
    <property type="component" value="Unassembled WGS sequence"/>
</dbReference>
<organism evidence="1 2">
    <name type="scientific">Penicillium brasilianum</name>
    <dbReference type="NCBI Taxonomy" id="104259"/>
    <lineage>
        <taxon>Eukaryota</taxon>
        <taxon>Fungi</taxon>
        <taxon>Dikarya</taxon>
        <taxon>Ascomycota</taxon>
        <taxon>Pezizomycotina</taxon>
        <taxon>Eurotiomycetes</taxon>
        <taxon>Eurotiomycetidae</taxon>
        <taxon>Eurotiales</taxon>
        <taxon>Aspergillaceae</taxon>
        <taxon>Penicillium</taxon>
    </lineage>
</organism>
<proteinExistence type="predicted"/>
<accession>A0A1S9RMF4</accession>
<gene>
    <name evidence="1" type="ORF">PEBR_20746</name>
</gene>
<evidence type="ECO:0000313" key="1">
    <source>
        <dbReference type="EMBL" id="OOQ86675.1"/>
    </source>
</evidence>
<dbReference type="AlphaFoldDB" id="A0A1S9RMF4"/>
<reference evidence="2" key="1">
    <citation type="submission" date="2015-09" db="EMBL/GenBank/DDBJ databases">
        <authorList>
            <person name="Fill T.P."/>
            <person name="Baretta J.F."/>
            <person name="de Almeida L.G."/>
            <person name="Rocha M."/>
            <person name="de Souza D.H."/>
            <person name="Malavazi I."/>
            <person name="Cerdeira L.T."/>
            <person name="Hong H."/>
            <person name="Samborskyy M."/>
            <person name="de Vasconcelos A.T."/>
            <person name="Leadlay P."/>
            <person name="Rodrigues-Filho E."/>
        </authorList>
    </citation>
    <scope>NUCLEOTIDE SEQUENCE [LARGE SCALE GENOMIC DNA]</scope>
    <source>
        <strain evidence="2">LaBioMMi 136</strain>
    </source>
</reference>
<sequence>MRLWKLGDCPLLKWGEDPVKEMDWAKILLFIDLSDPVQSNEDTYSLLRQYLNEIGPLSLASVFSPKKEGAKEEWYNDFAERAQTQYDLLGHIVDLMRTLCASIRNYYVVFENEDPWMEADKLEKSKRTKTGRG</sequence>
<evidence type="ECO:0000313" key="2">
    <source>
        <dbReference type="Proteomes" id="UP000190744"/>
    </source>
</evidence>
<comment type="caution">
    <text evidence="1">The sequence shown here is derived from an EMBL/GenBank/DDBJ whole genome shotgun (WGS) entry which is preliminary data.</text>
</comment>
<protein>
    <submittedName>
        <fullName evidence="1">Uncharacterized protein</fullName>
    </submittedName>
</protein>
<name>A0A1S9RMF4_PENBI</name>
<dbReference type="EMBL" id="LJBN01000136">
    <property type="protein sequence ID" value="OOQ86675.1"/>
    <property type="molecule type" value="Genomic_DNA"/>
</dbReference>